<proteinExistence type="predicted"/>
<protein>
    <submittedName>
        <fullName evidence="2">Uncharacterized protein</fullName>
    </submittedName>
</protein>
<name>A0A0A9FSU2_ARUDO</name>
<feature type="region of interest" description="Disordered" evidence="1">
    <location>
        <begin position="29"/>
        <end position="50"/>
    </location>
</feature>
<reference evidence="2" key="1">
    <citation type="submission" date="2014-09" db="EMBL/GenBank/DDBJ databases">
        <authorList>
            <person name="Magalhaes I.L.F."/>
            <person name="Oliveira U."/>
            <person name="Santos F.R."/>
            <person name="Vidigal T.H.D.A."/>
            <person name="Brescovit A.D."/>
            <person name="Santos A.J."/>
        </authorList>
    </citation>
    <scope>NUCLEOTIDE SEQUENCE</scope>
    <source>
        <tissue evidence="2">Shoot tissue taken approximately 20 cm above the soil surface</tissue>
    </source>
</reference>
<dbReference type="EMBL" id="GBRH01183602">
    <property type="protein sequence ID" value="JAE14294.1"/>
    <property type="molecule type" value="Transcribed_RNA"/>
</dbReference>
<evidence type="ECO:0000313" key="2">
    <source>
        <dbReference type="EMBL" id="JAE14294.1"/>
    </source>
</evidence>
<reference evidence="2" key="2">
    <citation type="journal article" date="2015" name="Data Brief">
        <title>Shoot transcriptome of the giant reed, Arundo donax.</title>
        <authorList>
            <person name="Barrero R.A."/>
            <person name="Guerrero F.D."/>
            <person name="Moolhuijzen P."/>
            <person name="Goolsby J.A."/>
            <person name="Tidwell J."/>
            <person name="Bellgard S.E."/>
            <person name="Bellgard M.I."/>
        </authorList>
    </citation>
    <scope>NUCLEOTIDE SEQUENCE</scope>
    <source>
        <tissue evidence="2">Shoot tissue taken approximately 20 cm above the soil surface</tissue>
    </source>
</reference>
<accession>A0A0A9FSU2</accession>
<sequence length="85" mass="8475">MTPNSAGLAPAGQVTTILAAFPRISHSVTTAAPSPSTTLPGGASAATPLAAPTPGQLTFCHSGRAKCHWTHISVTQVTPRVSNSG</sequence>
<organism evidence="2">
    <name type="scientific">Arundo donax</name>
    <name type="common">Giant reed</name>
    <name type="synonym">Donax arundinaceus</name>
    <dbReference type="NCBI Taxonomy" id="35708"/>
    <lineage>
        <taxon>Eukaryota</taxon>
        <taxon>Viridiplantae</taxon>
        <taxon>Streptophyta</taxon>
        <taxon>Embryophyta</taxon>
        <taxon>Tracheophyta</taxon>
        <taxon>Spermatophyta</taxon>
        <taxon>Magnoliopsida</taxon>
        <taxon>Liliopsida</taxon>
        <taxon>Poales</taxon>
        <taxon>Poaceae</taxon>
        <taxon>PACMAD clade</taxon>
        <taxon>Arundinoideae</taxon>
        <taxon>Arundineae</taxon>
        <taxon>Arundo</taxon>
    </lineage>
</organism>
<evidence type="ECO:0000256" key="1">
    <source>
        <dbReference type="SAM" id="MobiDB-lite"/>
    </source>
</evidence>
<dbReference type="AlphaFoldDB" id="A0A0A9FSU2"/>